<dbReference type="AlphaFoldDB" id="A0A484H9A2"/>
<evidence type="ECO:0000313" key="8">
    <source>
        <dbReference type="EMBL" id="VBB69413.1"/>
    </source>
</evidence>
<evidence type="ECO:0000256" key="4">
    <source>
        <dbReference type="ARBA" id="ARBA00034320"/>
    </source>
</evidence>
<comment type="similarity">
    <text evidence="4">Belongs to the SIMIBI class G3E GTPase family. ZNG1 subfamily.</text>
</comment>
<keyword evidence="1" id="KW-0547">Nucleotide-binding</keyword>
<organism evidence="8">
    <name type="scientific">invertebrate metagenome</name>
    <dbReference type="NCBI Taxonomy" id="1711999"/>
    <lineage>
        <taxon>unclassified sequences</taxon>
        <taxon>metagenomes</taxon>
        <taxon>organismal metagenomes</taxon>
    </lineage>
</organism>
<proteinExistence type="inferred from homology"/>
<accession>A0A484H9A2</accession>
<keyword evidence="2" id="KW-0378">Hydrolase</keyword>
<reference evidence="8" key="1">
    <citation type="submission" date="2018-10" db="EMBL/GenBank/DDBJ databases">
        <authorList>
            <person name="Gruber-Vodicka H."/>
            <person name="Jaeckle O."/>
        </authorList>
    </citation>
    <scope>NUCLEOTIDE SEQUENCE</scope>
</reference>
<dbReference type="InterPro" id="IPR036627">
    <property type="entry name" value="CobW-likC_sf"/>
</dbReference>
<dbReference type="InterPro" id="IPR051316">
    <property type="entry name" value="Zinc-reg_GTPase_activator"/>
</dbReference>
<dbReference type="PANTHER" id="PTHR13748:SF62">
    <property type="entry name" value="COBW DOMAIN-CONTAINING PROTEIN"/>
    <property type="match status" value="1"/>
</dbReference>
<dbReference type="InterPro" id="IPR003495">
    <property type="entry name" value="CobW/HypB/UreG_nucleotide-bd"/>
</dbReference>
<dbReference type="InterPro" id="IPR011629">
    <property type="entry name" value="CobW-like_C"/>
</dbReference>
<name>A0A484H9A2_9ZZZZ</name>
<dbReference type="Gene3D" id="3.30.1220.10">
    <property type="entry name" value="CobW-like, C-terminal domain"/>
    <property type="match status" value="1"/>
</dbReference>
<gene>
    <name evidence="8" type="ORF">RIEGSTA812A_PEG_886</name>
</gene>
<comment type="catalytic activity">
    <reaction evidence="5">
        <text>GTP + H2O = GDP + phosphate + H(+)</text>
        <dbReference type="Rhea" id="RHEA:19669"/>
        <dbReference type="ChEBI" id="CHEBI:15377"/>
        <dbReference type="ChEBI" id="CHEBI:15378"/>
        <dbReference type="ChEBI" id="CHEBI:37565"/>
        <dbReference type="ChEBI" id="CHEBI:43474"/>
        <dbReference type="ChEBI" id="CHEBI:58189"/>
    </reaction>
    <physiologicalReaction direction="left-to-right" evidence="5">
        <dbReference type="Rhea" id="RHEA:19670"/>
    </physiologicalReaction>
</comment>
<dbReference type="CDD" id="cd03112">
    <property type="entry name" value="CobW-like"/>
    <property type="match status" value="1"/>
</dbReference>
<dbReference type="NCBIfam" id="TIGR02475">
    <property type="entry name" value="CobW"/>
    <property type="match status" value="1"/>
</dbReference>
<dbReference type="EMBL" id="LR026963">
    <property type="protein sequence ID" value="VBB69413.1"/>
    <property type="molecule type" value="Genomic_DNA"/>
</dbReference>
<evidence type="ECO:0000256" key="5">
    <source>
        <dbReference type="ARBA" id="ARBA00049117"/>
    </source>
</evidence>
<dbReference type="PANTHER" id="PTHR13748">
    <property type="entry name" value="COBW-RELATED"/>
    <property type="match status" value="1"/>
</dbReference>
<evidence type="ECO:0000256" key="2">
    <source>
        <dbReference type="ARBA" id="ARBA00022801"/>
    </source>
</evidence>
<dbReference type="GO" id="GO:0005737">
    <property type="term" value="C:cytoplasm"/>
    <property type="evidence" value="ECO:0007669"/>
    <property type="project" value="TreeGrafter"/>
</dbReference>
<dbReference type="Pfam" id="PF02492">
    <property type="entry name" value="cobW"/>
    <property type="match status" value="1"/>
</dbReference>
<dbReference type="SUPFAM" id="SSF90002">
    <property type="entry name" value="Hypothetical protein YjiA, C-terminal domain"/>
    <property type="match status" value="1"/>
</dbReference>
<dbReference type="GO" id="GO:0009236">
    <property type="term" value="P:cobalamin biosynthetic process"/>
    <property type="evidence" value="ECO:0007669"/>
    <property type="project" value="InterPro"/>
</dbReference>
<sequence length="339" mass="36508">MYNLEKIPVTIVTGFLGAGKTTLIRHLLDENHSRRIAVVINEFGDVGIDRTLLDGCGVTACDNVIELANGCLCCTVADAFLPVMERLVNCTELQPDHIIIETSGLALPKPLVQAFQWPTIRARVMVDGVVVVVDATAIVDGRFSCSDNAVQRTVQAATSTHNDSPLTETFTGQLSCADMVLLNKVDLVESGGLAEIVQALSSHLRAGIRVLPVHYSRVDSTLLLGLATEVGGNVSADECNDHDHDAFESFALTLPAISDLDALEMRLLTAVTSHAILRIKGFLDVPGKAMRLVVQGVGTRIQRYFDRPWQAVEARHSRLVVIGLKGLDRHGIATTLGAS</sequence>
<dbReference type="SUPFAM" id="SSF52540">
    <property type="entry name" value="P-loop containing nucleoside triphosphate hydrolases"/>
    <property type="match status" value="1"/>
</dbReference>
<protein>
    <submittedName>
        <fullName evidence="8">CobW GTPase involved in cobalt insertion for B12 biosynthesis</fullName>
    </submittedName>
</protein>
<dbReference type="GO" id="GO:0016787">
    <property type="term" value="F:hydrolase activity"/>
    <property type="evidence" value="ECO:0007669"/>
    <property type="project" value="UniProtKB-KW"/>
</dbReference>
<dbReference type="Gene3D" id="3.40.50.300">
    <property type="entry name" value="P-loop containing nucleotide triphosphate hydrolases"/>
    <property type="match status" value="1"/>
</dbReference>
<feature type="domain" description="CobW C-terminal" evidence="7">
    <location>
        <begin position="247"/>
        <end position="337"/>
    </location>
</feature>
<feature type="domain" description="CobW/HypB/UreG nucleotide-binding" evidence="6">
    <location>
        <begin position="8"/>
        <end position="210"/>
    </location>
</feature>
<evidence type="ECO:0000256" key="3">
    <source>
        <dbReference type="ARBA" id="ARBA00023186"/>
    </source>
</evidence>
<dbReference type="GO" id="GO:0000166">
    <property type="term" value="F:nucleotide binding"/>
    <property type="evidence" value="ECO:0007669"/>
    <property type="project" value="UniProtKB-KW"/>
</dbReference>
<dbReference type="InterPro" id="IPR027417">
    <property type="entry name" value="P-loop_NTPase"/>
</dbReference>
<evidence type="ECO:0000259" key="7">
    <source>
        <dbReference type="Pfam" id="PF07683"/>
    </source>
</evidence>
<keyword evidence="3" id="KW-0143">Chaperone</keyword>
<evidence type="ECO:0000259" key="6">
    <source>
        <dbReference type="Pfam" id="PF02492"/>
    </source>
</evidence>
<evidence type="ECO:0000256" key="1">
    <source>
        <dbReference type="ARBA" id="ARBA00022741"/>
    </source>
</evidence>
<dbReference type="Pfam" id="PF07683">
    <property type="entry name" value="CobW_C"/>
    <property type="match status" value="1"/>
</dbReference>
<dbReference type="InterPro" id="IPR012824">
    <property type="entry name" value="CobW"/>
</dbReference>